<feature type="compositionally biased region" description="Gly residues" evidence="1">
    <location>
        <begin position="439"/>
        <end position="451"/>
    </location>
</feature>
<evidence type="ECO:0000313" key="3">
    <source>
        <dbReference type="Proteomes" id="UP000004508"/>
    </source>
</evidence>
<feature type="compositionally biased region" description="Polar residues" evidence="1">
    <location>
        <begin position="511"/>
        <end position="523"/>
    </location>
</feature>
<feature type="compositionally biased region" description="Low complexity" evidence="1">
    <location>
        <begin position="452"/>
        <end position="473"/>
    </location>
</feature>
<feature type="region of interest" description="Disordered" evidence="1">
    <location>
        <begin position="505"/>
        <end position="544"/>
    </location>
</feature>
<keyword evidence="3" id="KW-1185">Reference proteome</keyword>
<feature type="region of interest" description="Disordered" evidence="1">
    <location>
        <begin position="328"/>
        <end position="363"/>
    </location>
</feature>
<name>D6TN34_KTERA</name>
<dbReference type="RefSeq" id="WP_007912111.1">
    <property type="nucleotide sequence ID" value="NZ_ADVG01000002.1"/>
</dbReference>
<feature type="compositionally biased region" description="Polar residues" evidence="1">
    <location>
        <begin position="329"/>
        <end position="345"/>
    </location>
</feature>
<evidence type="ECO:0000313" key="2">
    <source>
        <dbReference type="EMBL" id="EFH87184.1"/>
    </source>
</evidence>
<dbReference type="Proteomes" id="UP000004508">
    <property type="component" value="Unassembled WGS sequence"/>
</dbReference>
<sequence>MIRCNRCGNVSPASAGQCQMCGAPLASSVENGQPLENWQTGNMAPNRSGQGQQELPAWLESLRAGEMPAAPPKSPASFTAGDLVEEGSLPTWMRSERGETGEVPLRPSGFSAATTGEGGMPKQGFDANSLIDENSLPSWMHEGKKNESAPLPQGFNASSLVDSEALPEWMRQIHPQAQASSPMTPTQQPAPAMPNIAQTPQPASMPPMPVVPEPFTQAPSPFNSTQNAAAEVNSGAFSANSLIDPQALPSWMKENEAGGAQSPASAQSFQPGFAASSLVDANALPGWMRENAQGAPSQSNPAANTGGAISASSFVDVNALPSWMRESESYAQGSASTGPQSANQASMRVPSRPRSEVSSTEGSEVAANVFASMLGVASAAPQFPGQPPMQPQQPQQLQPGSVPMSNGSPFMGGAPGVQGPASVGMPQGPTSSPMPQPGGYAGSGSLPGGMQGAMPGMMGQPPQPQQGQSMSGIYNNPYAYGNAPAANPNPYSMGGNSPMPMGSMGQMPNSTNNMPGAMPSQSGIGPMAEPSRLESQKPAKRGLFNAIRELFFR</sequence>
<feature type="region of interest" description="Disordered" evidence="1">
    <location>
        <begin position="97"/>
        <end position="129"/>
    </location>
</feature>
<comment type="caution">
    <text evidence="2">The sequence shown here is derived from an EMBL/GenBank/DDBJ whole genome shotgun (WGS) entry which is preliminary data.</text>
</comment>
<dbReference type="InParanoid" id="D6TN34"/>
<dbReference type="STRING" id="485913.Krac_8511"/>
<gene>
    <name evidence="2" type="ORF">Krac_8511</name>
</gene>
<accession>D6TN34</accession>
<organism evidence="2 3">
    <name type="scientific">Ktedonobacter racemifer DSM 44963</name>
    <dbReference type="NCBI Taxonomy" id="485913"/>
    <lineage>
        <taxon>Bacteria</taxon>
        <taxon>Bacillati</taxon>
        <taxon>Chloroflexota</taxon>
        <taxon>Ktedonobacteria</taxon>
        <taxon>Ktedonobacterales</taxon>
        <taxon>Ktedonobacteraceae</taxon>
        <taxon>Ktedonobacter</taxon>
    </lineage>
</organism>
<evidence type="ECO:0000256" key="1">
    <source>
        <dbReference type="SAM" id="MobiDB-lite"/>
    </source>
</evidence>
<dbReference type="AlphaFoldDB" id="D6TN34"/>
<feature type="compositionally biased region" description="Low complexity" evidence="1">
    <location>
        <begin position="346"/>
        <end position="359"/>
    </location>
</feature>
<protein>
    <submittedName>
        <fullName evidence="2">Uncharacterized protein</fullName>
    </submittedName>
</protein>
<proteinExistence type="predicted"/>
<reference evidence="2 3" key="1">
    <citation type="journal article" date="2011" name="Stand. Genomic Sci.">
        <title>Non-contiguous finished genome sequence and contextual data of the filamentous soil bacterium Ktedonobacter racemifer type strain (SOSP1-21).</title>
        <authorList>
            <person name="Chang Y.J."/>
            <person name="Land M."/>
            <person name="Hauser L."/>
            <person name="Chertkov O."/>
            <person name="Del Rio T.G."/>
            <person name="Nolan M."/>
            <person name="Copeland A."/>
            <person name="Tice H."/>
            <person name="Cheng J.F."/>
            <person name="Lucas S."/>
            <person name="Han C."/>
            <person name="Goodwin L."/>
            <person name="Pitluck S."/>
            <person name="Ivanova N."/>
            <person name="Ovchinikova G."/>
            <person name="Pati A."/>
            <person name="Chen A."/>
            <person name="Palaniappan K."/>
            <person name="Mavromatis K."/>
            <person name="Liolios K."/>
            <person name="Brettin T."/>
            <person name="Fiebig A."/>
            <person name="Rohde M."/>
            <person name="Abt B."/>
            <person name="Goker M."/>
            <person name="Detter J.C."/>
            <person name="Woyke T."/>
            <person name="Bristow J."/>
            <person name="Eisen J.A."/>
            <person name="Markowitz V."/>
            <person name="Hugenholtz P."/>
            <person name="Kyrpides N.C."/>
            <person name="Klenk H.P."/>
            <person name="Lapidus A."/>
        </authorList>
    </citation>
    <scope>NUCLEOTIDE SEQUENCE [LARGE SCALE GENOMIC DNA]</scope>
    <source>
        <strain evidence="3">DSM 44963</strain>
    </source>
</reference>
<feature type="region of interest" description="Disordered" evidence="1">
    <location>
        <begin position="380"/>
        <end position="473"/>
    </location>
</feature>
<dbReference type="OrthoDB" id="152040at2"/>
<dbReference type="EMBL" id="ADVG01000002">
    <property type="protein sequence ID" value="EFH87184.1"/>
    <property type="molecule type" value="Genomic_DNA"/>
</dbReference>